<evidence type="ECO:0000256" key="2">
    <source>
        <dbReference type="SAM" id="MobiDB-lite"/>
    </source>
</evidence>
<feature type="compositionally biased region" description="Polar residues" evidence="2">
    <location>
        <begin position="588"/>
        <end position="597"/>
    </location>
</feature>
<accession>A0A5J5BZT4</accession>
<feature type="region of interest" description="Disordered" evidence="2">
    <location>
        <begin position="488"/>
        <end position="523"/>
    </location>
</feature>
<dbReference type="OrthoDB" id="1749379at2759"/>
<reference evidence="3 4" key="1">
    <citation type="submission" date="2019-09" db="EMBL/GenBank/DDBJ databases">
        <title>A chromosome-level genome assembly of the Chinese tupelo Nyssa sinensis.</title>
        <authorList>
            <person name="Yang X."/>
            <person name="Kang M."/>
            <person name="Yang Y."/>
            <person name="Xiong H."/>
            <person name="Wang M."/>
            <person name="Zhang Z."/>
            <person name="Wang Z."/>
            <person name="Wu H."/>
            <person name="Ma T."/>
            <person name="Liu J."/>
            <person name="Xi Z."/>
        </authorList>
    </citation>
    <scope>NUCLEOTIDE SEQUENCE [LARGE SCALE GENOMIC DNA]</scope>
    <source>
        <strain evidence="3">J267</strain>
        <tissue evidence="3">Leaf</tissue>
    </source>
</reference>
<keyword evidence="4" id="KW-1185">Reference proteome</keyword>
<feature type="coiled-coil region" evidence="1">
    <location>
        <begin position="13"/>
        <end position="152"/>
    </location>
</feature>
<feature type="region of interest" description="Disordered" evidence="2">
    <location>
        <begin position="294"/>
        <end position="318"/>
    </location>
</feature>
<dbReference type="EMBL" id="CM018031">
    <property type="protein sequence ID" value="KAA8548673.1"/>
    <property type="molecule type" value="Genomic_DNA"/>
</dbReference>
<dbReference type="Proteomes" id="UP000325577">
    <property type="component" value="Linkage Group LG0"/>
</dbReference>
<gene>
    <name evidence="3" type="ORF">F0562_000357</name>
</gene>
<evidence type="ECO:0000256" key="1">
    <source>
        <dbReference type="SAM" id="Coils"/>
    </source>
</evidence>
<feature type="region of interest" description="Disordered" evidence="2">
    <location>
        <begin position="566"/>
        <end position="597"/>
    </location>
</feature>
<protein>
    <submittedName>
        <fullName evidence="3">Uncharacterized protein</fullName>
    </submittedName>
</protein>
<feature type="compositionally biased region" description="Basic and acidic residues" evidence="2">
    <location>
        <begin position="514"/>
        <end position="523"/>
    </location>
</feature>
<keyword evidence="1" id="KW-0175">Coiled coil</keyword>
<name>A0A5J5BZT4_9ASTE</name>
<dbReference type="PANTHER" id="PTHR32258:SF6">
    <property type="entry name" value="PROTEIN NETWORKED 1A"/>
    <property type="match status" value="1"/>
</dbReference>
<feature type="coiled-coil region" evidence="1">
    <location>
        <begin position="181"/>
        <end position="215"/>
    </location>
</feature>
<dbReference type="PANTHER" id="PTHR32258">
    <property type="entry name" value="PROTEIN NETWORKED 4A"/>
    <property type="match status" value="1"/>
</dbReference>
<sequence length="597" mass="68113">MKETENLLYKDSLEKLEKELHDVREIDDLLEKEISSGKEFLKQKETELSEAEQKLKATEDLNLELCRTVEGLKRECKEVEVTRKNLEKQILELSEDNTRQNREIECLHEVNGNLESELGMLHKEIEEHRIREENLSSELQERSNEFELWEAEAATFYFDLQISAVREVLFENKVHELAGVCETLEDESVSKNEEIEQMKERVGFMESEIGGLKAQLFEYAPLVVSLRDNIASLEQNTLSWTKLNATDNQEPKVVESALHLHGKSCQELMEDSNSGIPNGISDLQELQARIKAVEKGQEKDEQKEERQLGDELNDNINLQKAKPKIPEVKNGEETVVQMIRCLSYGKLLRTDRSIDHIVNESRKQAYDAPAEDDIVYHQFEAVERESEDPSSELQVEKELGVDKLEVSRSVTELNQVGNKRKILETLASDTQKLTSLQTTVQDLRRKLETNGRSKKAKDVDIETMKEQLLEVEESVVELVDMNGQLTKDVEESPSCSNGRASPELEEAGNVQRKRVSEQARTGSEKIERLQLEVQKIQYVLLKLEDEKKGKGGDKFSRRTSTVLRDFINRGRGSSESGRKASFCGCFRPSSSGNPGDV</sequence>
<organism evidence="3 4">
    <name type="scientific">Nyssa sinensis</name>
    <dbReference type="NCBI Taxonomy" id="561372"/>
    <lineage>
        <taxon>Eukaryota</taxon>
        <taxon>Viridiplantae</taxon>
        <taxon>Streptophyta</taxon>
        <taxon>Embryophyta</taxon>
        <taxon>Tracheophyta</taxon>
        <taxon>Spermatophyta</taxon>
        <taxon>Magnoliopsida</taxon>
        <taxon>eudicotyledons</taxon>
        <taxon>Gunneridae</taxon>
        <taxon>Pentapetalae</taxon>
        <taxon>asterids</taxon>
        <taxon>Cornales</taxon>
        <taxon>Nyssaceae</taxon>
        <taxon>Nyssa</taxon>
    </lineage>
</organism>
<evidence type="ECO:0000313" key="4">
    <source>
        <dbReference type="Proteomes" id="UP000325577"/>
    </source>
</evidence>
<feature type="coiled-coil region" evidence="1">
    <location>
        <begin position="426"/>
        <end position="481"/>
    </location>
</feature>
<dbReference type="GO" id="GO:0051015">
    <property type="term" value="F:actin filament binding"/>
    <property type="evidence" value="ECO:0007669"/>
    <property type="project" value="TreeGrafter"/>
</dbReference>
<evidence type="ECO:0000313" key="3">
    <source>
        <dbReference type="EMBL" id="KAA8548673.1"/>
    </source>
</evidence>
<proteinExistence type="predicted"/>
<dbReference type="GO" id="GO:0005886">
    <property type="term" value="C:plasma membrane"/>
    <property type="evidence" value="ECO:0007669"/>
    <property type="project" value="TreeGrafter"/>
</dbReference>
<feature type="compositionally biased region" description="Basic and acidic residues" evidence="2">
    <location>
        <begin position="294"/>
        <end position="309"/>
    </location>
</feature>
<dbReference type="AlphaFoldDB" id="A0A5J5BZT4"/>
<dbReference type="InterPro" id="IPR051861">
    <property type="entry name" value="NET_actin-binding_domain"/>
</dbReference>